<dbReference type="Pfam" id="PF07715">
    <property type="entry name" value="Plug"/>
    <property type="match status" value="1"/>
</dbReference>
<dbReference type="Pfam" id="PF00593">
    <property type="entry name" value="TonB_dep_Rec_b-barrel"/>
    <property type="match status" value="1"/>
</dbReference>
<evidence type="ECO:0000256" key="2">
    <source>
        <dbReference type="ARBA" id="ARBA00008143"/>
    </source>
</evidence>
<dbReference type="PANTHER" id="PTHR30069:SF29">
    <property type="entry name" value="HEMOGLOBIN AND HEMOGLOBIN-HAPTOGLOBIN-BINDING PROTEIN 1-RELATED"/>
    <property type="match status" value="1"/>
</dbReference>
<dbReference type="PANTHER" id="PTHR30069">
    <property type="entry name" value="TONB-DEPENDENT OUTER MEMBRANE RECEPTOR"/>
    <property type="match status" value="1"/>
</dbReference>
<evidence type="ECO:0000256" key="4">
    <source>
        <dbReference type="ARBA" id="ARBA00022452"/>
    </source>
</evidence>
<feature type="region of interest" description="Disordered" evidence="13">
    <location>
        <begin position="33"/>
        <end position="58"/>
    </location>
</feature>
<evidence type="ECO:0000256" key="1">
    <source>
        <dbReference type="ARBA" id="ARBA00004571"/>
    </source>
</evidence>
<dbReference type="SUPFAM" id="SSF56935">
    <property type="entry name" value="Porins"/>
    <property type="match status" value="1"/>
</dbReference>
<evidence type="ECO:0000256" key="14">
    <source>
        <dbReference type="SAM" id="SignalP"/>
    </source>
</evidence>
<evidence type="ECO:0000313" key="17">
    <source>
        <dbReference type="EMBL" id="GAA0710024.1"/>
    </source>
</evidence>
<keyword evidence="6 14" id="KW-0732">Signal</keyword>
<dbReference type="InterPro" id="IPR036942">
    <property type="entry name" value="Beta-barrel_TonB_sf"/>
</dbReference>
<evidence type="ECO:0000256" key="3">
    <source>
        <dbReference type="ARBA" id="ARBA00022448"/>
    </source>
</evidence>
<dbReference type="InterPro" id="IPR039426">
    <property type="entry name" value="TonB-dep_rcpt-like"/>
</dbReference>
<keyword evidence="8 11" id="KW-0472">Membrane</keyword>
<evidence type="ECO:0000256" key="5">
    <source>
        <dbReference type="ARBA" id="ARBA00022692"/>
    </source>
</evidence>
<dbReference type="InterPro" id="IPR037066">
    <property type="entry name" value="Plug_dom_sf"/>
</dbReference>
<evidence type="ECO:0000259" key="16">
    <source>
        <dbReference type="Pfam" id="PF07715"/>
    </source>
</evidence>
<dbReference type="PROSITE" id="PS52016">
    <property type="entry name" value="TONB_DEPENDENT_REC_3"/>
    <property type="match status" value="1"/>
</dbReference>
<evidence type="ECO:0008006" key="19">
    <source>
        <dbReference type="Google" id="ProtNLM"/>
    </source>
</evidence>
<accession>A0ABN1IEC4</accession>
<comment type="similarity">
    <text evidence="2">Belongs to the TonB-dependent receptor family. Hemoglobin/haptoglobin binding protein subfamily.</text>
</comment>
<keyword evidence="9" id="KW-0675">Receptor</keyword>
<evidence type="ECO:0000256" key="12">
    <source>
        <dbReference type="RuleBase" id="RU003357"/>
    </source>
</evidence>
<keyword evidence="5 11" id="KW-0812">Transmembrane</keyword>
<gene>
    <name evidence="17" type="ORF">GCM10009105_10930</name>
</gene>
<evidence type="ECO:0000259" key="15">
    <source>
        <dbReference type="Pfam" id="PF00593"/>
    </source>
</evidence>
<organism evidence="17 18">
    <name type="scientific">Dokdonella soli</name>
    <dbReference type="NCBI Taxonomy" id="529810"/>
    <lineage>
        <taxon>Bacteria</taxon>
        <taxon>Pseudomonadati</taxon>
        <taxon>Pseudomonadota</taxon>
        <taxon>Gammaproteobacteria</taxon>
        <taxon>Lysobacterales</taxon>
        <taxon>Rhodanobacteraceae</taxon>
        <taxon>Dokdonella</taxon>
    </lineage>
</organism>
<dbReference type="InterPro" id="IPR000531">
    <property type="entry name" value="Beta-barrel_TonB"/>
</dbReference>
<evidence type="ECO:0000256" key="10">
    <source>
        <dbReference type="ARBA" id="ARBA00023237"/>
    </source>
</evidence>
<reference evidence="17 18" key="1">
    <citation type="journal article" date="2019" name="Int. J. Syst. Evol. Microbiol.">
        <title>The Global Catalogue of Microorganisms (GCM) 10K type strain sequencing project: providing services to taxonomists for standard genome sequencing and annotation.</title>
        <authorList>
            <consortium name="The Broad Institute Genomics Platform"/>
            <consortium name="The Broad Institute Genome Sequencing Center for Infectious Disease"/>
            <person name="Wu L."/>
            <person name="Ma J."/>
        </authorList>
    </citation>
    <scope>NUCLEOTIDE SEQUENCE [LARGE SCALE GENOMIC DNA]</scope>
    <source>
        <strain evidence="17 18">JCM 15421</strain>
    </source>
</reference>
<name>A0ABN1IEC4_9GAMM</name>
<evidence type="ECO:0000256" key="6">
    <source>
        <dbReference type="ARBA" id="ARBA00022729"/>
    </source>
</evidence>
<feature type="signal peptide" evidence="14">
    <location>
        <begin position="1"/>
        <end position="25"/>
    </location>
</feature>
<comment type="subcellular location">
    <subcellularLocation>
        <location evidence="1 11">Cell outer membrane</location>
        <topology evidence="1 11">Multi-pass membrane protein</topology>
    </subcellularLocation>
</comment>
<comment type="caution">
    <text evidence="17">The sequence shown here is derived from an EMBL/GenBank/DDBJ whole genome shotgun (WGS) entry which is preliminary data.</text>
</comment>
<feature type="domain" description="TonB-dependent receptor-like beta-barrel" evidence="15">
    <location>
        <begin position="278"/>
        <end position="703"/>
    </location>
</feature>
<keyword evidence="10 11" id="KW-0998">Cell outer membrane</keyword>
<dbReference type="InterPro" id="IPR012910">
    <property type="entry name" value="Plug_dom"/>
</dbReference>
<evidence type="ECO:0000256" key="8">
    <source>
        <dbReference type="ARBA" id="ARBA00023136"/>
    </source>
</evidence>
<evidence type="ECO:0000256" key="9">
    <source>
        <dbReference type="ARBA" id="ARBA00023170"/>
    </source>
</evidence>
<keyword evidence="18" id="KW-1185">Reference proteome</keyword>
<evidence type="ECO:0000256" key="11">
    <source>
        <dbReference type="PROSITE-ProRule" id="PRU01360"/>
    </source>
</evidence>
<keyword evidence="4 11" id="KW-1134">Transmembrane beta strand</keyword>
<evidence type="ECO:0000313" key="18">
    <source>
        <dbReference type="Proteomes" id="UP001501523"/>
    </source>
</evidence>
<feature type="chain" id="PRO_5046491814" description="TonB-dependent receptor" evidence="14">
    <location>
        <begin position="26"/>
        <end position="738"/>
    </location>
</feature>
<keyword evidence="7 12" id="KW-0798">TonB box</keyword>
<feature type="domain" description="TonB-dependent receptor plug" evidence="16">
    <location>
        <begin position="87"/>
        <end position="181"/>
    </location>
</feature>
<dbReference type="Gene3D" id="2.40.170.20">
    <property type="entry name" value="TonB-dependent receptor, beta-barrel domain"/>
    <property type="match status" value="1"/>
</dbReference>
<dbReference type="Proteomes" id="UP001501523">
    <property type="component" value="Unassembled WGS sequence"/>
</dbReference>
<sequence>MTRMKKTALALCIAIAFTQSGVAFADLEAPSDAAAPADANARTTDSRNAKKSTSAEDVDGEFGELGTVSVTAKLDQARNQLSPDVGSSQYIFDKKAIEQLPLGNATSLNQVLLRAPGVVNDSFGQLHVRGDHGDVQYRINGVIIPESISGFGQALDARIIDNLSFLTGALPAQYGYRTAGVVDITTKSGAPAKGAADTTGGSVGLTTGSFGTWNPSADFYGSNGPWSWFLTANYLQNDIGIENPTSSRDAIHDHTNQFKSFGYLSYLLNDSARLSFMFGTTNNRFQIPNKPGQQPRFQLGDIADFDSRNLDQRQKEQTRFGVLSLQGTLNETNYQVSLGQRYTSVNYRPDPIGDLMFNGVAGTIDRSNRANTLQADFSTALNNAHTLRYGLYVSDEHPVANNLSRVFPADDNGNQTSTAPITIVDNAAHITARTYGLYVQDEWQFNDKLTVNYGLRGDKVDAYVKESQLSPRLGLVYQATDTTTLHAGYARYFTPPPAELIAATDIALFQGTTNALPTNVNAETRSERSHYFDAGVSQKIGDHLTLGLDAYYRKVTNLLDEGQFGAALIFSPFNYARGRVRGVEFTANYDRDNFSAYFNLASSRAMGRQVVTGQYNFDQQELDYIATHWVHLDHDQRLASSGGVSYNWNGTRFGADYIYGSGLRHEFANSAHLPQYYSINLSVDRKFDLPALGPLDVRLAAINVTDRSYKLRDGTGIGVGAPQFGARRGLYLGIQKDF</sequence>
<evidence type="ECO:0000256" key="13">
    <source>
        <dbReference type="SAM" id="MobiDB-lite"/>
    </source>
</evidence>
<protein>
    <recommendedName>
        <fullName evidence="19">TonB-dependent receptor</fullName>
    </recommendedName>
</protein>
<dbReference type="EMBL" id="BAAAEU010000005">
    <property type="protein sequence ID" value="GAA0710024.1"/>
    <property type="molecule type" value="Genomic_DNA"/>
</dbReference>
<proteinExistence type="inferred from homology"/>
<evidence type="ECO:0000256" key="7">
    <source>
        <dbReference type="ARBA" id="ARBA00023077"/>
    </source>
</evidence>
<dbReference type="Gene3D" id="2.170.130.10">
    <property type="entry name" value="TonB-dependent receptor, plug domain"/>
    <property type="match status" value="1"/>
</dbReference>
<keyword evidence="3 11" id="KW-0813">Transport</keyword>